<evidence type="ECO:0000256" key="1">
    <source>
        <dbReference type="SAM" id="Phobius"/>
    </source>
</evidence>
<feature type="transmembrane region" description="Helical" evidence="1">
    <location>
        <begin position="6"/>
        <end position="22"/>
    </location>
</feature>
<gene>
    <name evidence="2" type="ORF">DFR58_10895</name>
</gene>
<accession>A0A369B704</accession>
<evidence type="ECO:0000313" key="2">
    <source>
        <dbReference type="EMBL" id="RCX17201.1"/>
    </source>
</evidence>
<keyword evidence="1" id="KW-0472">Membrane</keyword>
<dbReference type="Proteomes" id="UP000253034">
    <property type="component" value="Unassembled WGS sequence"/>
</dbReference>
<reference evidence="2 3" key="1">
    <citation type="submission" date="2018-07" db="EMBL/GenBank/DDBJ databases">
        <title>Genomic Encyclopedia of Type Strains, Phase IV (KMG-IV): sequencing the most valuable type-strain genomes for metagenomic binning, comparative biology and taxonomic classification.</title>
        <authorList>
            <person name="Goeker M."/>
        </authorList>
    </citation>
    <scope>NUCLEOTIDE SEQUENCE [LARGE SCALE GENOMIC DNA]</scope>
    <source>
        <strain evidence="2 3">DSM 27016</strain>
    </source>
</reference>
<comment type="caution">
    <text evidence="2">The sequence shown here is derived from an EMBL/GenBank/DDBJ whole genome shotgun (WGS) entry which is preliminary data.</text>
</comment>
<keyword evidence="1" id="KW-0812">Transmembrane</keyword>
<name>A0A369B704_9FIRM</name>
<protein>
    <submittedName>
        <fullName evidence="2">Uncharacterized protein</fullName>
    </submittedName>
</protein>
<keyword evidence="3" id="KW-1185">Reference proteome</keyword>
<evidence type="ECO:0000313" key="3">
    <source>
        <dbReference type="Proteomes" id="UP000253034"/>
    </source>
</evidence>
<dbReference type="OrthoDB" id="1740051at2"/>
<dbReference type="RefSeq" id="WP_114297437.1">
    <property type="nucleotide sequence ID" value="NZ_QPJT01000008.1"/>
</dbReference>
<proteinExistence type="predicted"/>
<organism evidence="2 3">
    <name type="scientific">Anaerobacterium chartisolvens</name>
    <dbReference type="NCBI Taxonomy" id="1297424"/>
    <lineage>
        <taxon>Bacteria</taxon>
        <taxon>Bacillati</taxon>
        <taxon>Bacillota</taxon>
        <taxon>Clostridia</taxon>
        <taxon>Eubacteriales</taxon>
        <taxon>Oscillospiraceae</taxon>
        <taxon>Anaerobacterium</taxon>
    </lineage>
</organism>
<sequence>MGDIIAFAVVILLFCISILKILKEYLLKREQIKADALVKCEELRLKNQIELEKLIKKDYKSEQ</sequence>
<dbReference type="EMBL" id="QPJT01000008">
    <property type="protein sequence ID" value="RCX17201.1"/>
    <property type="molecule type" value="Genomic_DNA"/>
</dbReference>
<dbReference type="AlphaFoldDB" id="A0A369B704"/>
<keyword evidence="1" id="KW-1133">Transmembrane helix</keyword>